<organism evidence="3 4">
    <name type="scientific">Pseudorhodoferax soli</name>
    <dbReference type="NCBI Taxonomy" id="545864"/>
    <lineage>
        <taxon>Bacteria</taxon>
        <taxon>Pseudomonadati</taxon>
        <taxon>Pseudomonadota</taxon>
        <taxon>Betaproteobacteria</taxon>
        <taxon>Burkholderiales</taxon>
        <taxon>Comamonadaceae</taxon>
    </lineage>
</organism>
<keyword evidence="4" id="KW-1185">Reference proteome</keyword>
<sequence length="196" mass="21079">MARVHARPRTFPLVVAATLALMSGSPWAQTRETRTQIESAQTQGAREAALKLSDSERMVAEMWGLDYGEMLRAKVLMQGPRSAFSIPNMSPVEVLGIHARSEAERQKYADKFAHAVFEDVKRTLAFGQAYQTAMERLAGGTPMVSYAGASGVVAPTGSADIGNVPRSLVTEPGATGPSSRARFATPQTSSPVQRTR</sequence>
<evidence type="ECO:0000256" key="2">
    <source>
        <dbReference type="SAM" id="SignalP"/>
    </source>
</evidence>
<accession>A0A368XI82</accession>
<dbReference type="Proteomes" id="UP000252884">
    <property type="component" value="Unassembled WGS sequence"/>
</dbReference>
<keyword evidence="2" id="KW-0732">Signal</keyword>
<protein>
    <submittedName>
        <fullName evidence="3">Integrating conjugative element protein (TIGR03759 family)</fullName>
    </submittedName>
</protein>
<evidence type="ECO:0000313" key="4">
    <source>
        <dbReference type="Proteomes" id="UP000252884"/>
    </source>
</evidence>
<feature type="signal peptide" evidence="2">
    <location>
        <begin position="1"/>
        <end position="28"/>
    </location>
</feature>
<evidence type="ECO:0000256" key="1">
    <source>
        <dbReference type="SAM" id="MobiDB-lite"/>
    </source>
</evidence>
<proteinExistence type="predicted"/>
<reference evidence="3 4" key="1">
    <citation type="submission" date="2018-07" db="EMBL/GenBank/DDBJ databases">
        <title>Genomic Encyclopedia of Type Strains, Phase IV (KMG-IV): sequencing the most valuable type-strain genomes for metagenomic binning, comparative biology and taxonomic classification.</title>
        <authorList>
            <person name="Goeker M."/>
        </authorList>
    </citation>
    <scope>NUCLEOTIDE SEQUENCE [LARGE SCALE GENOMIC DNA]</scope>
    <source>
        <strain evidence="3 4">DSM 21634</strain>
    </source>
</reference>
<dbReference type="EMBL" id="QPJK01000011">
    <property type="protein sequence ID" value="RCW66197.1"/>
    <property type="molecule type" value="Genomic_DNA"/>
</dbReference>
<dbReference type="OrthoDB" id="8442378at2"/>
<dbReference type="RefSeq" id="WP_114471556.1">
    <property type="nucleotide sequence ID" value="NZ_QPJK01000011.1"/>
</dbReference>
<feature type="chain" id="PRO_5017051379" evidence="2">
    <location>
        <begin position="29"/>
        <end position="196"/>
    </location>
</feature>
<feature type="compositionally biased region" description="Polar residues" evidence="1">
    <location>
        <begin position="185"/>
        <end position="196"/>
    </location>
</feature>
<name>A0A368XI82_9BURK</name>
<comment type="caution">
    <text evidence="3">The sequence shown here is derived from an EMBL/GenBank/DDBJ whole genome shotgun (WGS) entry which is preliminary data.</text>
</comment>
<feature type="region of interest" description="Disordered" evidence="1">
    <location>
        <begin position="161"/>
        <end position="196"/>
    </location>
</feature>
<dbReference type="AlphaFoldDB" id="A0A368XI82"/>
<evidence type="ECO:0000313" key="3">
    <source>
        <dbReference type="EMBL" id="RCW66197.1"/>
    </source>
</evidence>
<gene>
    <name evidence="3" type="ORF">DES41_111155</name>
</gene>